<evidence type="ECO:0000313" key="5">
    <source>
        <dbReference type="EMBL" id="GLW52174.1"/>
    </source>
</evidence>
<dbReference type="InterPro" id="IPR050832">
    <property type="entry name" value="Bact_Acetyltransf"/>
</dbReference>
<feature type="compositionally biased region" description="Low complexity" evidence="3">
    <location>
        <begin position="170"/>
        <end position="181"/>
    </location>
</feature>
<dbReference type="Pfam" id="PF13302">
    <property type="entry name" value="Acetyltransf_3"/>
    <property type="match status" value="1"/>
</dbReference>
<dbReference type="InterPro" id="IPR000182">
    <property type="entry name" value="GNAT_dom"/>
</dbReference>
<proteinExistence type="predicted"/>
<feature type="region of interest" description="Disordered" evidence="3">
    <location>
        <begin position="145"/>
        <end position="196"/>
    </location>
</feature>
<reference evidence="5" key="1">
    <citation type="submission" date="2023-02" db="EMBL/GenBank/DDBJ databases">
        <title>Kitasatospora phosalacinea NBRC 14362.</title>
        <authorList>
            <person name="Ichikawa N."/>
            <person name="Sato H."/>
            <person name="Tonouchi N."/>
        </authorList>
    </citation>
    <scope>NUCLEOTIDE SEQUENCE</scope>
    <source>
        <strain evidence="5">NBRC 14362</strain>
    </source>
</reference>
<name>A0A9W6PBX2_9ACTN</name>
<keyword evidence="1" id="KW-0808">Transferase</keyword>
<dbReference type="EMBL" id="BSRX01000001">
    <property type="protein sequence ID" value="GLW52174.1"/>
    <property type="molecule type" value="Genomic_DNA"/>
</dbReference>
<dbReference type="PANTHER" id="PTHR43877">
    <property type="entry name" value="AMINOALKYLPHOSPHONATE N-ACETYLTRANSFERASE-RELATED-RELATED"/>
    <property type="match status" value="1"/>
</dbReference>
<dbReference type="InterPro" id="IPR016181">
    <property type="entry name" value="Acyl_CoA_acyltransferase"/>
</dbReference>
<evidence type="ECO:0000256" key="1">
    <source>
        <dbReference type="ARBA" id="ARBA00022679"/>
    </source>
</evidence>
<dbReference type="CDD" id="cd04301">
    <property type="entry name" value="NAT_SF"/>
    <property type="match status" value="1"/>
</dbReference>
<accession>A0A9W6PBX2</accession>
<sequence length="196" mass="20842">MSDGSALDGVLTRLVPTGEEDLELLAGWFADPGFVEHWGGVPLSRAEVAAKYLGRRRPRVESFLVLAGGGPVGYAQYWRAGPDGGGIDLVLRPEARGRGLGPDAARALLAHLGGELGWRRVTVDPAAANVRAVRAWEKAGFRRVPGRPADGTLLMEHRPEPPCPEPSRPEPSCTEPSCTEPSRPEPSRPASGRASA</sequence>
<comment type="caution">
    <text evidence="5">The sequence shown here is derived from an EMBL/GenBank/DDBJ whole genome shotgun (WGS) entry which is preliminary data.</text>
</comment>
<dbReference type="Gene3D" id="3.40.630.30">
    <property type="match status" value="1"/>
</dbReference>
<protein>
    <recommendedName>
        <fullName evidence="4">N-acetyltransferase domain-containing protein</fullName>
    </recommendedName>
</protein>
<evidence type="ECO:0000256" key="2">
    <source>
        <dbReference type="ARBA" id="ARBA00023315"/>
    </source>
</evidence>
<dbReference type="Proteomes" id="UP001165143">
    <property type="component" value="Unassembled WGS sequence"/>
</dbReference>
<feature type="domain" description="N-acetyltransferase" evidence="4">
    <location>
        <begin position="12"/>
        <end position="160"/>
    </location>
</feature>
<dbReference type="GO" id="GO:0016747">
    <property type="term" value="F:acyltransferase activity, transferring groups other than amino-acyl groups"/>
    <property type="evidence" value="ECO:0007669"/>
    <property type="project" value="InterPro"/>
</dbReference>
<dbReference type="PROSITE" id="PS51186">
    <property type="entry name" value="GNAT"/>
    <property type="match status" value="1"/>
</dbReference>
<organism evidence="5 6">
    <name type="scientific">Kitasatospora phosalacinea</name>
    <dbReference type="NCBI Taxonomy" id="2065"/>
    <lineage>
        <taxon>Bacteria</taxon>
        <taxon>Bacillati</taxon>
        <taxon>Actinomycetota</taxon>
        <taxon>Actinomycetes</taxon>
        <taxon>Kitasatosporales</taxon>
        <taxon>Streptomycetaceae</taxon>
        <taxon>Kitasatospora</taxon>
    </lineage>
</organism>
<keyword evidence="2" id="KW-0012">Acyltransferase</keyword>
<dbReference type="AlphaFoldDB" id="A0A9W6PBX2"/>
<gene>
    <name evidence="5" type="ORF">Kpho01_01850</name>
</gene>
<dbReference type="SUPFAM" id="SSF55729">
    <property type="entry name" value="Acyl-CoA N-acyltransferases (Nat)"/>
    <property type="match status" value="1"/>
</dbReference>
<evidence type="ECO:0000259" key="4">
    <source>
        <dbReference type="PROSITE" id="PS51186"/>
    </source>
</evidence>
<evidence type="ECO:0000313" key="6">
    <source>
        <dbReference type="Proteomes" id="UP001165143"/>
    </source>
</evidence>
<evidence type="ECO:0000256" key="3">
    <source>
        <dbReference type="SAM" id="MobiDB-lite"/>
    </source>
</evidence>